<organism evidence="1 2">
    <name type="scientific">Yinghuangia soli</name>
    <dbReference type="NCBI Taxonomy" id="2908204"/>
    <lineage>
        <taxon>Bacteria</taxon>
        <taxon>Bacillati</taxon>
        <taxon>Actinomycetota</taxon>
        <taxon>Actinomycetes</taxon>
        <taxon>Kitasatosporales</taxon>
        <taxon>Streptomycetaceae</taxon>
        <taxon>Yinghuangia</taxon>
    </lineage>
</organism>
<dbReference type="EMBL" id="JAKFHA010000003">
    <property type="protein sequence ID" value="MCF2527352.1"/>
    <property type="molecule type" value="Genomic_DNA"/>
</dbReference>
<dbReference type="AlphaFoldDB" id="A0AA41PZL1"/>
<protein>
    <submittedName>
        <fullName evidence="1">Uncharacterized protein</fullName>
    </submittedName>
</protein>
<proteinExistence type="predicted"/>
<evidence type="ECO:0000313" key="2">
    <source>
        <dbReference type="Proteomes" id="UP001165378"/>
    </source>
</evidence>
<name>A0AA41PZL1_9ACTN</name>
<sequence>MYVVRTAEDSCLVYIGKAGPRQGKGIRGRLSVYATGKGAVSGLGEAAFNRALADADWVRGRLAALEAAGPSGAQQWARAAIDRAGLELCWATATDDAAARMLEKQCLVSLTGCGLWNVG</sequence>
<accession>A0AA41PZL1</accession>
<dbReference type="Proteomes" id="UP001165378">
    <property type="component" value="Unassembled WGS sequence"/>
</dbReference>
<evidence type="ECO:0000313" key="1">
    <source>
        <dbReference type="EMBL" id="MCF2527352.1"/>
    </source>
</evidence>
<keyword evidence="2" id="KW-1185">Reference proteome</keyword>
<gene>
    <name evidence="1" type="ORF">LZ495_09030</name>
</gene>
<reference evidence="1" key="1">
    <citation type="submission" date="2022-01" db="EMBL/GenBank/DDBJ databases">
        <title>Genome-Based Taxonomic Classification of the Phylum Actinobacteria.</title>
        <authorList>
            <person name="Gao Y."/>
        </authorList>
    </citation>
    <scope>NUCLEOTIDE SEQUENCE</scope>
    <source>
        <strain evidence="1">KLBMP 8922</strain>
    </source>
</reference>
<dbReference type="RefSeq" id="WP_235051487.1">
    <property type="nucleotide sequence ID" value="NZ_JAKFHA010000003.1"/>
</dbReference>
<comment type="caution">
    <text evidence="1">The sequence shown here is derived from an EMBL/GenBank/DDBJ whole genome shotgun (WGS) entry which is preliminary data.</text>
</comment>